<dbReference type="Pfam" id="PF07330">
    <property type="entry name" value="DUF1467"/>
    <property type="match status" value="1"/>
</dbReference>
<organism evidence="2 3">
    <name type="scientific">Dichotomicrobium thermohalophilum</name>
    <dbReference type="NCBI Taxonomy" id="933063"/>
    <lineage>
        <taxon>Bacteria</taxon>
        <taxon>Pseudomonadati</taxon>
        <taxon>Pseudomonadota</taxon>
        <taxon>Alphaproteobacteria</taxon>
        <taxon>Hyphomicrobiales</taxon>
        <taxon>Hyphomicrobiaceae</taxon>
        <taxon>Dichotomicrobium</taxon>
    </lineage>
</organism>
<keyword evidence="1" id="KW-0472">Membrane</keyword>
<evidence type="ECO:0000256" key="1">
    <source>
        <dbReference type="SAM" id="Phobius"/>
    </source>
</evidence>
<accession>A0A397QDF9</accession>
<name>A0A397QDF9_9HYPH</name>
<feature type="transmembrane region" description="Helical" evidence="1">
    <location>
        <begin position="7"/>
        <end position="26"/>
    </location>
</feature>
<sequence>MSLPFAIATYLVCWWMVLFMVLPFGVRSQEEQGEVVEGSEPGAPSVPYIWRKFAITTILAALIFAPIYAVVEYRLIPLDSIPFLPKYERFD</sequence>
<keyword evidence="1" id="KW-1133">Transmembrane helix</keyword>
<dbReference type="RefSeq" id="WP_119060949.1">
    <property type="nucleotide sequence ID" value="NZ_QXDF01000001.1"/>
</dbReference>
<comment type="caution">
    <text evidence="2">The sequence shown here is derived from an EMBL/GenBank/DDBJ whole genome shotgun (WGS) entry which is preliminary data.</text>
</comment>
<keyword evidence="1" id="KW-0812">Transmembrane</keyword>
<dbReference type="Proteomes" id="UP000266273">
    <property type="component" value="Unassembled WGS sequence"/>
</dbReference>
<evidence type="ECO:0000313" key="3">
    <source>
        <dbReference type="Proteomes" id="UP000266273"/>
    </source>
</evidence>
<protein>
    <submittedName>
        <fullName evidence="2">Putative secreted protein</fullName>
    </submittedName>
</protein>
<dbReference type="InterPro" id="IPR009935">
    <property type="entry name" value="DUF1467"/>
</dbReference>
<keyword evidence="3" id="KW-1185">Reference proteome</keyword>
<dbReference type="EMBL" id="QXDF01000001">
    <property type="protein sequence ID" value="RIA56124.1"/>
    <property type="molecule type" value="Genomic_DNA"/>
</dbReference>
<gene>
    <name evidence="2" type="ORF">BXY53_1224</name>
</gene>
<proteinExistence type="predicted"/>
<feature type="transmembrane region" description="Helical" evidence="1">
    <location>
        <begin position="49"/>
        <end position="71"/>
    </location>
</feature>
<reference evidence="2 3" key="1">
    <citation type="submission" date="2018-08" db="EMBL/GenBank/DDBJ databases">
        <title>Genomic Encyclopedia of Archaeal and Bacterial Type Strains, Phase II (KMG-II): from individual species to whole genera.</title>
        <authorList>
            <person name="Goeker M."/>
        </authorList>
    </citation>
    <scope>NUCLEOTIDE SEQUENCE [LARGE SCALE GENOMIC DNA]</scope>
    <source>
        <strain evidence="2 3">DSM 5002</strain>
    </source>
</reference>
<dbReference type="AlphaFoldDB" id="A0A397QDF9"/>
<evidence type="ECO:0000313" key="2">
    <source>
        <dbReference type="EMBL" id="RIA56124.1"/>
    </source>
</evidence>